<reference evidence="2 3" key="1">
    <citation type="submission" date="2018-12" db="EMBL/GenBank/DDBJ databases">
        <title>Mesorhizobium carbonis sp. nov., isolated from coal mine water.</title>
        <authorList>
            <person name="Xin W."/>
            <person name="Xu Z."/>
            <person name="Xiang F."/>
            <person name="Zhang J."/>
            <person name="Xi L."/>
            <person name="Liu J."/>
        </authorList>
    </citation>
    <scope>NUCLEOTIDE SEQUENCE [LARGE SCALE GENOMIC DNA]</scope>
    <source>
        <strain evidence="2 3">B2.3</strain>
    </source>
</reference>
<proteinExistence type="predicted"/>
<protein>
    <submittedName>
        <fullName evidence="2">DUF1402 family protein</fullName>
    </submittedName>
</protein>
<gene>
    <name evidence="2" type="ORF">EJC49_02025</name>
</gene>
<name>A0A3S0ABS0_9HYPH</name>
<accession>A0A3S0ABS0</accession>
<keyword evidence="3" id="KW-1185">Reference proteome</keyword>
<dbReference type="OrthoDB" id="7673021at2"/>
<organism evidence="2 3">
    <name type="scientific">Aquibium carbonis</name>
    <dbReference type="NCBI Taxonomy" id="2495581"/>
    <lineage>
        <taxon>Bacteria</taxon>
        <taxon>Pseudomonadati</taxon>
        <taxon>Pseudomonadota</taxon>
        <taxon>Alphaproteobacteria</taxon>
        <taxon>Hyphomicrobiales</taxon>
        <taxon>Phyllobacteriaceae</taxon>
        <taxon>Aquibium</taxon>
    </lineage>
</organism>
<keyword evidence="1" id="KW-0732">Signal</keyword>
<evidence type="ECO:0000313" key="2">
    <source>
        <dbReference type="EMBL" id="RST88126.1"/>
    </source>
</evidence>
<evidence type="ECO:0000313" key="3">
    <source>
        <dbReference type="Proteomes" id="UP000278398"/>
    </source>
</evidence>
<sequence>MRRWIVVVAGLFAALTVLPAWAGVVVPPGNRSAQQPDVPFGSASRTRAMKTTYEAKYRKVFGLLQRDQALRDKIRAAAAQFGIDPIHVAGAIVGEHTYNVDAYDRLQTYYVKAIAYLNSSFAFTHDGENVDDFIQRPQFAPCADLSDSYDRWTCRETIWNTRFRGKSVDGKGFPNNRFSAVFFQPFYAGQTFGIGQLNPLTALMMSDFVHDRTGLPRLDHKNAQEVYRTIMDPDRTLTYVAATLRKSIDAYETIAGFDISKNPGITSTLYNVGDPEGRARALKTENAARARRGEAPRLPEENYYGWLVNDKLPELRELFPSS</sequence>
<comment type="caution">
    <text evidence="2">The sequence shown here is derived from an EMBL/GenBank/DDBJ whole genome shotgun (WGS) entry which is preliminary data.</text>
</comment>
<dbReference type="RefSeq" id="WP_126697788.1">
    <property type="nucleotide sequence ID" value="NZ_RWKW01000004.1"/>
</dbReference>
<feature type="chain" id="PRO_5018699703" evidence="1">
    <location>
        <begin position="23"/>
        <end position="322"/>
    </location>
</feature>
<dbReference type="InterPro" id="IPR009842">
    <property type="entry name" value="DUF1402"/>
</dbReference>
<evidence type="ECO:0000256" key="1">
    <source>
        <dbReference type="SAM" id="SignalP"/>
    </source>
</evidence>
<dbReference type="AlphaFoldDB" id="A0A3S0ABS0"/>
<feature type="signal peptide" evidence="1">
    <location>
        <begin position="1"/>
        <end position="22"/>
    </location>
</feature>
<dbReference type="Pfam" id="PF07182">
    <property type="entry name" value="DUF1402"/>
    <property type="match status" value="1"/>
</dbReference>
<dbReference type="Proteomes" id="UP000278398">
    <property type="component" value="Unassembled WGS sequence"/>
</dbReference>
<dbReference type="EMBL" id="RWKW01000004">
    <property type="protein sequence ID" value="RST88126.1"/>
    <property type="molecule type" value="Genomic_DNA"/>
</dbReference>